<dbReference type="EMBL" id="MN739325">
    <property type="protein sequence ID" value="QHS98829.1"/>
    <property type="molecule type" value="Genomic_DNA"/>
</dbReference>
<dbReference type="AlphaFoldDB" id="A0A6C0C4Y1"/>
<proteinExistence type="predicted"/>
<organism evidence="1">
    <name type="scientific">viral metagenome</name>
    <dbReference type="NCBI Taxonomy" id="1070528"/>
    <lineage>
        <taxon>unclassified sequences</taxon>
        <taxon>metagenomes</taxon>
        <taxon>organismal metagenomes</taxon>
    </lineage>
</organism>
<sequence length="107" mass="13161">MYFPKDLWLIIKKYTFDYDTYYKKKYSKCIIYFENLFEPAWCFPNINFYNILPKAIMNYYYPSTEENYNEPLTAIEIQKVNELDFETDGHTIGNMRCHVYYGWCKKC</sequence>
<evidence type="ECO:0000313" key="1">
    <source>
        <dbReference type="EMBL" id="QHS98829.1"/>
    </source>
</evidence>
<name>A0A6C0C4Y1_9ZZZZ</name>
<accession>A0A6C0C4Y1</accession>
<protein>
    <submittedName>
        <fullName evidence="1">Uncharacterized protein</fullName>
    </submittedName>
</protein>
<reference evidence="1" key="1">
    <citation type="journal article" date="2020" name="Nature">
        <title>Giant virus diversity and host interactions through global metagenomics.</title>
        <authorList>
            <person name="Schulz F."/>
            <person name="Roux S."/>
            <person name="Paez-Espino D."/>
            <person name="Jungbluth S."/>
            <person name="Walsh D.A."/>
            <person name="Denef V.J."/>
            <person name="McMahon K.D."/>
            <person name="Konstantinidis K.T."/>
            <person name="Eloe-Fadrosh E.A."/>
            <person name="Kyrpides N.C."/>
            <person name="Woyke T."/>
        </authorList>
    </citation>
    <scope>NUCLEOTIDE SEQUENCE</scope>
    <source>
        <strain evidence="1">GVMAG-M-3300020185-18</strain>
    </source>
</reference>